<evidence type="ECO:0000259" key="1">
    <source>
        <dbReference type="Pfam" id="PF12770"/>
    </source>
</evidence>
<evidence type="ECO:0000313" key="2">
    <source>
        <dbReference type="EMBL" id="MFE9168826.1"/>
    </source>
</evidence>
<gene>
    <name evidence="2" type="ORF">ACFYNZ_04730</name>
</gene>
<organism evidence="2 3">
    <name type="scientific">Streptomyces kebangsaanensis</name>
    <dbReference type="NCBI Taxonomy" id="864058"/>
    <lineage>
        <taxon>Bacteria</taxon>
        <taxon>Bacillati</taxon>
        <taxon>Actinomycetota</taxon>
        <taxon>Actinomycetes</taxon>
        <taxon>Kitasatosporales</taxon>
        <taxon>Streptomycetaceae</taxon>
        <taxon>Streptomyces</taxon>
    </lineage>
</organism>
<accession>A0ABW6KLR3</accession>
<keyword evidence="3" id="KW-1185">Reference proteome</keyword>
<protein>
    <submittedName>
        <fullName evidence="2">CHAT domain-containing protein</fullName>
    </submittedName>
</protein>
<dbReference type="InterPro" id="IPR024983">
    <property type="entry name" value="CHAT_dom"/>
</dbReference>
<dbReference type="RefSeq" id="WP_388343268.1">
    <property type="nucleotide sequence ID" value="NZ_JBIAFJ010000002.1"/>
</dbReference>
<dbReference type="Pfam" id="PF12770">
    <property type="entry name" value="CHAT"/>
    <property type="match status" value="1"/>
</dbReference>
<sequence>MMRQVLLERIRKRVGEAEAGAATERVLSREGLADAAALLARHRAPGIDLPALKACGMLFFHRALRLGQRSRTNAREFAAAVQLLAAVHVLVPSELPSLFNSAYHEVGMNPHDLFSSDTGFTTDPLVWWDLGLEVLRSDPESMEVPHLTLGADLLRLARLSATPDHPLYPDLILMLGTRLCLLRSATQDVDVAAEAFEVCGTVLELLAGNHPHRPLFLRNYGREATVLAERLDDVAAARTAVELWREIVRLPDADSTDRLNLGGALAECARLTGDEQMHQEALRTFWRLAHSSSEPRMMAFNNLRALLDRLLRDPRHTDTVSDFCRSVLPEPGRETFADGPVLQALWSLENMANQDKRDLRILTSMVVLARRALAVAVDDDSWREAAIALAAALHHHAQLTHSAAEAREAIELARTGLDITERAKPLQVFLFRQALAAANSVLYEVTGDPEAQREAVHQSQLAVDNMDSLDGADGADGAMHAMRAMGLATHAGILHRYAARMADGPLLHRALAFQQKASGIRDLPSRVRVILLCGLAGMLTDLHVLEKPETPENLRRAVAAAEQALSLAEPGIGGRGQFARNELMHAKRLLGVATNDPGELRSVVALADEILAADEEEMIKGVVHVAELERAHALGSLARMENSAEHRRAALAGLDRVMDSAEIRPWVRMQAAVVRLQTSDHDDRESLDRIAKAVDLLHLNVASGALWDDRAHVVRTFAALTEQIVLTGLSANEPVRTVELLERSRGLLIQDLGTRFRLGPEHAAFEAEVKALSDRLRALDARDRAAPGRPDERRKLNREIADERARLMGEWNRLGGLLPQEDSVDPTLLAAEGPVVEVVSTPGSGYAFLLTGDPTEPVRVLPLPELDTTTAHDRVLTFLTAREYATDDRFPGRVRLLAQTEVRDTLAWLWQVAAQPVVEALGLTSAPQGVRPRMWWCPVGFLGHLPWHAAQSAQGDGVLDRVVSSYTTSLRSLHFARGIPAPPHGERALIVAQPEVPSAEPLRGVEREVAAVSRFVPRSTLLEKADATKDNVLKALRSHSIVHLACHAESDLHSPGRSRLLLVDHEESPLTLADLAGMPLAERQLAVLSACSTFQITPALADEALHVTAAFQQAGFRHVVGAMWPVGDDVATAVSDKFYDRLTGSAAHPPRTDLAAVALHDAVSLLRQQYSAAPTKWASFVHLGA</sequence>
<reference evidence="2 3" key="1">
    <citation type="submission" date="2024-10" db="EMBL/GenBank/DDBJ databases">
        <title>The Natural Products Discovery Center: Release of the First 8490 Sequenced Strains for Exploring Actinobacteria Biosynthetic Diversity.</title>
        <authorList>
            <person name="Kalkreuter E."/>
            <person name="Kautsar S.A."/>
            <person name="Yang D."/>
            <person name="Bader C.D."/>
            <person name="Teijaro C.N."/>
            <person name="Fluegel L."/>
            <person name="Davis C.M."/>
            <person name="Simpson J.R."/>
            <person name="Lauterbach L."/>
            <person name="Steele A.D."/>
            <person name="Gui C."/>
            <person name="Meng S."/>
            <person name="Li G."/>
            <person name="Viehrig K."/>
            <person name="Ye F."/>
            <person name="Su P."/>
            <person name="Kiefer A.F."/>
            <person name="Nichols A."/>
            <person name="Cepeda A.J."/>
            <person name="Yan W."/>
            <person name="Fan B."/>
            <person name="Jiang Y."/>
            <person name="Adhikari A."/>
            <person name="Zheng C.-J."/>
            <person name="Schuster L."/>
            <person name="Cowan T.M."/>
            <person name="Smanski M.J."/>
            <person name="Chevrette M.G."/>
            <person name="De Carvalho L.P.S."/>
            <person name="Shen B."/>
        </authorList>
    </citation>
    <scope>NUCLEOTIDE SEQUENCE [LARGE SCALE GENOMIC DNA]</scope>
    <source>
        <strain evidence="2 3">NPDC007147</strain>
    </source>
</reference>
<dbReference type="EMBL" id="JBIAFJ010000002">
    <property type="protein sequence ID" value="MFE9168826.1"/>
    <property type="molecule type" value="Genomic_DNA"/>
</dbReference>
<evidence type="ECO:0000313" key="3">
    <source>
        <dbReference type="Proteomes" id="UP001601197"/>
    </source>
</evidence>
<name>A0ABW6KLR3_9ACTN</name>
<comment type="caution">
    <text evidence="2">The sequence shown here is derived from an EMBL/GenBank/DDBJ whole genome shotgun (WGS) entry which is preliminary data.</text>
</comment>
<proteinExistence type="predicted"/>
<feature type="domain" description="CHAT" evidence="1">
    <location>
        <begin position="904"/>
        <end position="1184"/>
    </location>
</feature>
<dbReference type="Proteomes" id="UP001601197">
    <property type="component" value="Unassembled WGS sequence"/>
</dbReference>